<dbReference type="InterPro" id="IPR056681">
    <property type="entry name" value="DUF7779"/>
</dbReference>
<dbReference type="InterPro" id="IPR011990">
    <property type="entry name" value="TPR-like_helical_dom_sf"/>
</dbReference>
<organism evidence="2 3">
    <name type="scientific">Lasiosphaeria ovina</name>
    <dbReference type="NCBI Taxonomy" id="92902"/>
    <lineage>
        <taxon>Eukaryota</taxon>
        <taxon>Fungi</taxon>
        <taxon>Dikarya</taxon>
        <taxon>Ascomycota</taxon>
        <taxon>Pezizomycotina</taxon>
        <taxon>Sordariomycetes</taxon>
        <taxon>Sordariomycetidae</taxon>
        <taxon>Sordariales</taxon>
        <taxon>Lasiosphaeriaceae</taxon>
        <taxon>Lasiosphaeria</taxon>
    </lineage>
</organism>
<accession>A0AAE0KI20</accession>
<dbReference type="GO" id="GO:0043531">
    <property type="term" value="F:ADP binding"/>
    <property type="evidence" value="ECO:0007669"/>
    <property type="project" value="InterPro"/>
</dbReference>
<gene>
    <name evidence="2" type="ORF">B0T24DRAFT_524506</name>
</gene>
<dbReference type="PANTHER" id="PTHR35205:SF1">
    <property type="entry name" value="ZU5 DOMAIN-CONTAINING PROTEIN"/>
    <property type="match status" value="1"/>
</dbReference>
<evidence type="ECO:0000313" key="2">
    <source>
        <dbReference type="EMBL" id="KAK3377123.1"/>
    </source>
</evidence>
<dbReference type="Gene3D" id="1.25.40.10">
    <property type="entry name" value="Tetratricopeptide repeat domain"/>
    <property type="match status" value="2"/>
</dbReference>
<protein>
    <submittedName>
        <fullName evidence="2">P-loop containing nucleoside triphosphate hydrolase protein</fullName>
    </submittedName>
</protein>
<evidence type="ECO:0000313" key="3">
    <source>
        <dbReference type="Proteomes" id="UP001287356"/>
    </source>
</evidence>
<comment type="caution">
    <text evidence="2">The sequence shown here is derived from an EMBL/GenBank/DDBJ whole genome shotgun (WGS) entry which is preliminary data.</text>
</comment>
<dbReference type="Proteomes" id="UP001287356">
    <property type="component" value="Unassembled WGS sequence"/>
</dbReference>
<dbReference type="PANTHER" id="PTHR35205">
    <property type="entry name" value="NB-ARC AND TPR DOMAIN PROTEIN"/>
    <property type="match status" value="1"/>
</dbReference>
<dbReference type="Pfam" id="PF13424">
    <property type="entry name" value="TPR_12"/>
    <property type="match status" value="1"/>
</dbReference>
<dbReference type="EMBL" id="JAULSN010000003">
    <property type="protein sequence ID" value="KAK3377123.1"/>
    <property type="molecule type" value="Genomic_DNA"/>
</dbReference>
<dbReference type="InterPro" id="IPR027417">
    <property type="entry name" value="P-loop_NTPase"/>
</dbReference>
<sequence>MEISTKQSWFGVPYPRNRWFTGRDTLLGRITKCLLPDVRRQPSLPSDTAGRVFCIYGLPGIGKTHAAIEFAYRQKDDFTHIFWISADSVEKLEQGYINIARALGLAQPTAIEDRDKLLSSAMSWTKAAQNETSWLLILDNVDNFEVLNRYWSGFGGGAVLITSRDTIPRLSALTSISDSARLEPFSPPEAREMIKKRLSRQDSKELSDEVAQDLAKRFGFYPLYMDQMTSFIESDKQPLSEWCKQLDSEFGDSELQEVDPDGLYYRESVAKAIETHVKRLDVPNRIVLATIGFFDPDYIPERLLLSQSQRMTNLSSAVKRQKTLFALSRSSFIQLSPGRGTRSSSRDRCISLHRLVRDSAIRSCPNTQEAFDNAVDMLRHAFPLHKLSRDHMVEDWDDCETFQPHVLALHQQYLGLNLNGQATLPSFEFIELIYSCAWYMCERGRFNVSKGLIATAQTGHDQIVAAKGDTIPPAFLSDIYTVQQFYHNEATSNISMVEFARKAMDIREAAVEQGLMDPYHPNRANGFMNVGVAMAWDDPRGAIKMHSKALEIRLGSDKYKDGQLHGLALNYLNIGRCWYMVHHLKMAASCFEKCLSLMQSRECEVGKKFVLTAWAMSALGIVRADQNDLETAIKLLSESLSLHLNTMGDKHMKTLACYYRLAWVCRRLGEFERAEQILRLILKTYNSLSPRPQPEIARTKFKLSQVLEDLGVPQSQYDPLRQEASELLAGILEREITEQDGEEEYDSCIAYFLR</sequence>
<feature type="domain" description="DUF7779" evidence="1">
    <location>
        <begin position="278"/>
        <end position="363"/>
    </location>
</feature>
<name>A0AAE0KI20_9PEZI</name>
<dbReference type="InterPro" id="IPR019734">
    <property type="entry name" value="TPR_rpt"/>
</dbReference>
<dbReference type="AlphaFoldDB" id="A0AAE0KI20"/>
<dbReference type="SUPFAM" id="SSF52540">
    <property type="entry name" value="P-loop containing nucleoside triphosphate hydrolases"/>
    <property type="match status" value="1"/>
</dbReference>
<keyword evidence="2" id="KW-0378">Hydrolase</keyword>
<dbReference type="GO" id="GO:0016787">
    <property type="term" value="F:hydrolase activity"/>
    <property type="evidence" value="ECO:0007669"/>
    <property type="project" value="UniProtKB-KW"/>
</dbReference>
<dbReference type="SUPFAM" id="SSF48452">
    <property type="entry name" value="TPR-like"/>
    <property type="match status" value="2"/>
</dbReference>
<proteinExistence type="predicted"/>
<dbReference type="Pfam" id="PF25000">
    <property type="entry name" value="DUF7779"/>
    <property type="match status" value="1"/>
</dbReference>
<evidence type="ECO:0000259" key="1">
    <source>
        <dbReference type="Pfam" id="PF25000"/>
    </source>
</evidence>
<reference evidence="2" key="2">
    <citation type="submission" date="2023-06" db="EMBL/GenBank/DDBJ databases">
        <authorList>
            <consortium name="Lawrence Berkeley National Laboratory"/>
            <person name="Haridas S."/>
            <person name="Hensen N."/>
            <person name="Bonometti L."/>
            <person name="Westerberg I."/>
            <person name="Brannstrom I.O."/>
            <person name="Guillou S."/>
            <person name="Cros-Aarteil S."/>
            <person name="Calhoun S."/>
            <person name="Kuo A."/>
            <person name="Mondo S."/>
            <person name="Pangilinan J."/>
            <person name="Riley R."/>
            <person name="Labutti K."/>
            <person name="Andreopoulos B."/>
            <person name="Lipzen A."/>
            <person name="Chen C."/>
            <person name="Yanf M."/>
            <person name="Daum C."/>
            <person name="Ng V."/>
            <person name="Clum A."/>
            <person name="Steindorff A."/>
            <person name="Ohm R."/>
            <person name="Martin F."/>
            <person name="Silar P."/>
            <person name="Natvig D."/>
            <person name="Lalanne C."/>
            <person name="Gautier V."/>
            <person name="Ament-Velasquez S.L."/>
            <person name="Kruys A."/>
            <person name="Hutchinson M.I."/>
            <person name="Powell A.J."/>
            <person name="Barry K."/>
            <person name="Miller A.N."/>
            <person name="Grigoriev I.V."/>
            <person name="Debuchy R."/>
            <person name="Gladieux P."/>
            <person name="Thoren M.H."/>
            <person name="Johannesson H."/>
        </authorList>
    </citation>
    <scope>NUCLEOTIDE SEQUENCE</scope>
    <source>
        <strain evidence="2">CBS 958.72</strain>
    </source>
</reference>
<dbReference type="Gene3D" id="3.40.50.300">
    <property type="entry name" value="P-loop containing nucleotide triphosphate hydrolases"/>
    <property type="match status" value="1"/>
</dbReference>
<reference evidence="2" key="1">
    <citation type="journal article" date="2023" name="Mol. Phylogenet. Evol.">
        <title>Genome-scale phylogeny and comparative genomics of the fungal order Sordariales.</title>
        <authorList>
            <person name="Hensen N."/>
            <person name="Bonometti L."/>
            <person name="Westerberg I."/>
            <person name="Brannstrom I.O."/>
            <person name="Guillou S."/>
            <person name="Cros-Aarteil S."/>
            <person name="Calhoun S."/>
            <person name="Haridas S."/>
            <person name="Kuo A."/>
            <person name="Mondo S."/>
            <person name="Pangilinan J."/>
            <person name="Riley R."/>
            <person name="LaButti K."/>
            <person name="Andreopoulos B."/>
            <person name="Lipzen A."/>
            <person name="Chen C."/>
            <person name="Yan M."/>
            <person name="Daum C."/>
            <person name="Ng V."/>
            <person name="Clum A."/>
            <person name="Steindorff A."/>
            <person name="Ohm R.A."/>
            <person name="Martin F."/>
            <person name="Silar P."/>
            <person name="Natvig D.O."/>
            <person name="Lalanne C."/>
            <person name="Gautier V."/>
            <person name="Ament-Velasquez S.L."/>
            <person name="Kruys A."/>
            <person name="Hutchinson M.I."/>
            <person name="Powell A.J."/>
            <person name="Barry K."/>
            <person name="Miller A.N."/>
            <person name="Grigoriev I.V."/>
            <person name="Debuchy R."/>
            <person name="Gladieux P."/>
            <person name="Hiltunen Thoren M."/>
            <person name="Johannesson H."/>
        </authorList>
    </citation>
    <scope>NUCLEOTIDE SEQUENCE</scope>
    <source>
        <strain evidence="2">CBS 958.72</strain>
    </source>
</reference>
<dbReference type="SMART" id="SM00028">
    <property type="entry name" value="TPR"/>
    <property type="match status" value="3"/>
</dbReference>
<keyword evidence="3" id="KW-1185">Reference proteome</keyword>